<dbReference type="InParanoid" id="A0A1E7F742"/>
<keyword evidence="4" id="KW-1185">Reference proteome</keyword>
<evidence type="ECO:0000256" key="2">
    <source>
        <dbReference type="SAM" id="MobiDB-lite"/>
    </source>
</evidence>
<organism evidence="3 4">
    <name type="scientific">Fragilariopsis cylindrus CCMP1102</name>
    <dbReference type="NCBI Taxonomy" id="635003"/>
    <lineage>
        <taxon>Eukaryota</taxon>
        <taxon>Sar</taxon>
        <taxon>Stramenopiles</taxon>
        <taxon>Ochrophyta</taxon>
        <taxon>Bacillariophyta</taxon>
        <taxon>Bacillariophyceae</taxon>
        <taxon>Bacillariophycidae</taxon>
        <taxon>Bacillariales</taxon>
        <taxon>Bacillariaceae</taxon>
        <taxon>Fragilariopsis</taxon>
    </lineage>
</organism>
<feature type="compositionally biased region" description="Basic residues" evidence="2">
    <location>
        <begin position="1"/>
        <end position="16"/>
    </location>
</feature>
<reference evidence="3 4" key="1">
    <citation type="submission" date="2016-09" db="EMBL/GenBank/DDBJ databases">
        <title>Extensive genetic diversity and differential bi-allelic expression allows diatom success in the polar Southern Ocean.</title>
        <authorList>
            <consortium name="DOE Joint Genome Institute"/>
            <person name="Mock T."/>
            <person name="Otillar R.P."/>
            <person name="Strauss J."/>
            <person name="Dupont C."/>
            <person name="Frickenhaus S."/>
            <person name="Maumus F."/>
            <person name="Mcmullan M."/>
            <person name="Sanges R."/>
            <person name="Schmutz J."/>
            <person name="Toseland A."/>
            <person name="Valas R."/>
            <person name="Veluchamy A."/>
            <person name="Ward B.J."/>
            <person name="Allen A."/>
            <person name="Barry K."/>
            <person name="Falciatore A."/>
            <person name="Ferrante M."/>
            <person name="Fortunato A.E."/>
            <person name="Gloeckner G."/>
            <person name="Gruber A."/>
            <person name="Hipkin R."/>
            <person name="Janech M."/>
            <person name="Kroth P."/>
            <person name="Leese F."/>
            <person name="Lindquist E."/>
            <person name="Lyon B.R."/>
            <person name="Martin J."/>
            <person name="Mayer C."/>
            <person name="Parker M."/>
            <person name="Quesneville H."/>
            <person name="Raymond J."/>
            <person name="Uhlig C."/>
            <person name="Valentin K.U."/>
            <person name="Worden A.Z."/>
            <person name="Armbrust E.V."/>
            <person name="Bowler C."/>
            <person name="Green B."/>
            <person name="Moulton V."/>
            <person name="Van Oosterhout C."/>
            <person name="Grigoriev I."/>
        </authorList>
    </citation>
    <scope>NUCLEOTIDE SEQUENCE [LARGE SCALE GENOMIC DNA]</scope>
    <source>
        <strain evidence="3 4">CCMP1102</strain>
    </source>
</reference>
<evidence type="ECO:0000313" key="3">
    <source>
        <dbReference type="EMBL" id="OEU13825.1"/>
    </source>
</evidence>
<feature type="coiled-coil region" evidence="1">
    <location>
        <begin position="34"/>
        <end position="73"/>
    </location>
</feature>
<gene>
    <name evidence="3" type="ORF">FRACYDRAFT_269940</name>
</gene>
<sequence>MTRKSSKNKAPTKKNPPRGSVTNVKVPSRELEIIKRCREQMKVQEKKKKEREAEAARNDVQNIELRRREEKERARVHREVVNYRRMMEGMGKDDKLAITDVKAAAQDYDDRLAMNKTLEEQEKKLMLNERNMSKLTSDETDLEYDDETDGCACRCVIS</sequence>
<feature type="region of interest" description="Disordered" evidence="2">
    <location>
        <begin position="1"/>
        <end position="27"/>
    </location>
</feature>
<proteinExistence type="predicted"/>
<keyword evidence="1" id="KW-0175">Coiled coil</keyword>
<evidence type="ECO:0000313" key="4">
    <source>
        <dbReference type="Proteomes" id="UP000095751"/>
    </source>
</evidence>
<dbReference type="KEGG" id="fcy:FRACYDRAFT_269940"/>
<evidence type="ECO:0000256" key="1">
    <source>
        <dbReference type="SAM" id="Coils"/>
    </source>
</evidence>
<dbReference type="AlphaFoldDB" id="A0A1E7F742"/>
<dbReference type="Proteomes" id="UP000095751">
    <property type="component" value="Unassembled WGS sequence"/>
</dbReference>
<accession>A0A1E7F742</accession>
<dbReference type="EMBL" id="KV784361">
    <property type="protein sequence ID" value="OEU13825.1"/>
    <property type="molecule type" value="Genomic_DNA"/>
</dbReference>
<dbReference type="OrthoDB" id="49601at2759"/>
<name>A0A1E7F742_9STRA</name>
<protein>
    <submittedName>
        <fullName evidence="3">Uncharacterized protein</fullName>
    </submittedName>
</protein>